<protein>
    <recommendedName>
        <fullName evidence="9">Centromere protein I</fullName>
    </recommendedName>
</protein>
<evidence type="ECO:0000256" key="4">
    <source>
        <dbReference type="ARBA" id="ARBA00022454"/>
    </source>
</evidence>
<dbReference type="EMBL" id="JAHIBW010000004">
    <property type="protein sequence ID" value="KAG7311245.1"/>
    <property type="molecule type" value="Genomic_DNA"/>
</dbReference>
<keyword evidence="5" id="KW-0539">Nucleus</keyword>
<evidence type="ECO:0000256" key="2">
    <source>
        <dbReference type="ARBA" id="ARBA00004584"/>
    </source>
</evidence>
<accession>A0ABQ7R1S0</accession>
<dbReference type="PANTHER" id="PTHR48208:SF2">
    <property type="entry name" value="CENTROMERE PROTEIN I"/>
    <property type="match status" value="1"/>
</dbReference>
<organism evidence="7 8">
    <name type="scientific">Plutella xylostella</name>
    <name type="common">Diamondback moth</name>
    <name type="synonym">Plutella maculipennis</name>
    <dbReference type="NCBI Taxonomy" id="51655"/>
    <lineage>
        <taxon>Eukaryota</taxon>
        <taxon>Metazoa</taxon>
        <taxon>Ecdysozoa</taxon>
        <taxon>Arthropoda</taxon>
        <taxon>Hexapoda</taxon>
        <taxon>Insecta</taxon>
        <taxon>Pterygota</taxon>
        <taxon>Neoptera</taxon>
        <taxon>Endopterygota</taxon>
        <taxon>Lepidoptera</taxon>
        <taxon>Glossata</taxon>
        <taxon>Ditrysia</taxon>
        <taxon>Yponomeutoidea</taxon>
        <taxon>Plutellidae</taxon>
        <taxon>Plutella</taxon>
    </lineage>
</organism>
<evidence type="ECO:0000313" key="7">
    <source>
        <dbReference type="EMBL" id="KAG7311245.1"/>
    </source>
</evidence>
<proteinExistence type="inferred from homology"/>
<gene>
    <name evidence="7" type="ORF">JYU34_002277</name>
</gene>
<keyword evidence="6" id="KW-0137">Centromere</keyword>
<dbReference type="InterPro" id="IPR012485">
    <property type="entry name" value="CENP-I"/>
</dbReference>
<comment type="subcellular location">
    <subcellularLocation>
        <location evidence="2">Chromosome</location>
        <location evidence="2">Centromere</location>
    </subcellularLocation>
    <subcellularLocation>
        <location evidence="1">Nucleus</location>
    </subcellularLocation>
</comment>
<evidence type="ECO:0000256" key="5">
    <source>
        <dbReference type="ARBA" id="ARBA00023242"/>
    </source>
</evidence>
<evidence type="ECO:0000256" key="1">
    <source>
        <dbReference type="ARBA" id="ARBA00004123"/>
    </source>
</evidence>
<evidence type="ECO:0008006" key="9">
    <source>
        <dbReference type="Google" id="ProtNLM"/>
    </source>
</evidence>
<dbReference type="PANTHER" id="PTHR48208">
    <property type="entry name" value="CENTROMERE PROTEIN I"/>
    <property type="match status" value="1"/>
</dbReference>
<comment type="caution">
    <text evidence="7">The sequence shown here is derived from an EMBL/GenBank/DDBJ whole genome shotgun (WGS) entry which is preliminary data.</text>
</comment>
<name>A0ABQ7R1S0_PLUXY</name>
<comment type="similarity">
    <text evidence="3">Belongs to the CENP-I/CTF3 family.</text>
</comment>
<keyword evidence="4" id="KW-0158">Chromosome</keyword>
<sequence length="722" mass="82513">MADVGDIIDYIKSLRKGFDKDEFSDKIEELSEIVDSNGLDYEEFHNLLRVWLNMSLPVTKWLSIGMCLVPRDRLEPRSVDYAMRWLLANFQNQTSYTRIGFILDWLTAAMEADAIDLKHLDVYYEIFYMLVTYEVLTPHAIKLVYTLTKPMDITRRRVLELLDVAKKREAIRSKCRQIQALLGLFKSYKPECVPESIPVFSVPSTFKQPNIRLKQRFGRYQALRNTLNEEKQRLHWVNPMNMKGNKKVQPLIPNMEFSNVGSKQYDSKMSQKNYFDFVEPSALIEYSLRHELSRPARLLALLCNDAGLAMLATAPDSDHAFLSHDLHHLLKNCFLHTSTHSYAEKRLLLSRLATLQRTLMQGVPVVTRFLAQYLPLWNEKDYFHEILSLVEWISADSASHAAHILRPLGRVFHRSQPLQQAAVLTALTNLHENLIVALVECISRWTDLLELVEWVVADSASHAAHILRPLGRVFHRSQPLQQAAVLTALTNLHENLTYSNSRPRQYFLSMESSKHGAALAASLAEFIADLAGKALQVNPEDIRAQHTAVWCVERLARAQLLNPSEPTPPPPLVFALPLLGVSAAAIDKLACIMLLYKKIYGKIKKQSNATSRKMEDHLWTLQAYTIDLMNALLSETVLSERQSGVIFSKLHPQLVERISKTVPNADGALSLRSHAAFAPYTYSQFEALDYKETDNKLWFDSVIEPEFKHLSVFLKKIATELR</sequence>
<reference evidence="7 8" key="1">
    <citation type="submission" date="2021-06" db="EMBL/GenBank/DDBJ databases">
        <title>A haploid diamondback moth (Plutella xylostella L.) genome assembly resolves 31 chromosomes and identifies a diamide resistance mutation.</title>
        <authorList>
            <person name="Ward C.M."/>
            <person name="Perry K.D."/>
            <person name="Baker G."/>
            <person name="Powis K."/>
            <person name="Heckel D.G."/>
            <person name="Baxter S.W."/>
        </authorList>
    </citation>
    <scope>NUCLEOTIDE SEQUENCE [LARGE SCALE GENOMIC DNA]</scope>
    <source>
        <strain evidence="7 8">LV</strain>
        <tissue evidence="7">Single pupa</tissue>
    </source>
</reference>
<evidence type="ECO:0000256" key="3">
    <source>
        <dbReference type="ARBA" id="ARBA00005470"/>
    </source>
</evidence>
<evidence type="ECO:0000256" key="6">
    <source>
        <dbReference type="ARBA" id="ARBA00023328"/>
    </source>
</evidence>
<evidence type="ECO:0000313" key="8">
    <source>
        <dbReference type="Proteomes" id="UP000823941"/>
    </source>
</evidence>
<dbReference type="Proteomes" id="UP000823941">
    <property type="component" value="Chromosome 4"/>
</dbReference>
<keyword evidence="8" id="KW-1185">Reference proteome</keyword>
<dbReference type="Pfam" id="PF07778">
    <property type="entry name" value="CENP-I"/>
    <property type="match status" value="1"/>
</dbReference>